<keyword evidence="5" id="KW-0812">Transmembrane</keyword>
<evidence type="ECO:0000256" key="2">
    <source>
        <dbReference type="ARBA" id="ARBA00029447"/>
    </source>
</evidence>
<dbReference type="Pfam" id="PF00672">
    <property type="entry name" value="HAMP"/>
    <property type="match status" value="1"/>
</dbReference>
<dbReference type="InterPro" id="IPR004090">
    <property type="entry name" value="Chemotax_Me-accpt_rcpt"/>
</dbReference>
<dbReference type="Gene3D" id="1.10.287.950">
    <property type="entry name" value="Methyl-accepting chemotaxis protein"/>
    <property type="match status" value="1"/>
</dbReference>
<dbReference type="SMART" id="SM00304">
    <property type="entry name" value="HAMP"/>
    <property type="match status" value="1"/>
</dbReference>
<keyword evidence="5" id="KW-1133">Transmembrane helix</keyword>
<feature type="coiled-coil region" evidence="4">
    <location>
        <begin position="254"/>
        <end position="281"/>
    </location>
</feature>
<dbReference type="EMBL" id="JBBKTW010000001">
    <property type="protein sequence ID" value="MEN2987445.1"/>
    <property type="molecule type" value="Genomic_DNA"/>
</dbReference>
<dbReference type="PANTHER" id="PTHR32089:SF112">
    <property type="entry name" value="LYSOZYME-LIKE PROTEIN-RELATED"/>
    <property type="match status" value="1"/>
</dbReference>
<dbReference type="CDD" id="cd06225">
    <property type="entry name" value="HAMP"/>
    <property type="match status" value="1"/>
</dbReference>
<dbReference type="Proteomes" id="UP001413721">
    <property type="component" value="Unassembled WGS sequence"/>
</dbReference>
<dbReference type="PROSITE" id="PS50885">
    <property type="entry name" value="HAMP"/>
    <property type="match status" value="1"/>
</dbReference>
<keyword evidence="5" id="KW-0472">Membrane</keyword>
<dbReference type="RefSeq" id="WP_345935505.1">
    <property type="nucleotide sequence ID" value="NZ_JBBKTV010000012.1"/>
</dbReference>
<dbReference type="SUPFAM" id="SSF58104">
    <property type="entry name" value="Methyl-accepting chemotaxis protein (MCP) signaling domain"/>
    <property type="match status" value="1"/>
</dbReference>
<gene>
    <name evidence="8" type="ORF">WG926_03955</name>
</gene>
<dbReference type="SMART" id="SM00283">
    <property type="entry name" value="MA"/>
    <property type="match status" value="1"/>
</dbReference>
<accession>A0ABU9YFA0</accession>
<evidence type="ECO:0000256" key="5">
    <source>
        <dbReference type="SAM" id="Phobius"/>
    </source>
</evidence>
<dbReference type="PRINTS" id="PR00260">
    <property type="entry name" value="CHEMTRNSDUCR"/>
</dbReference>
<dbReference type="InterPro" id="IPR004089">
    <property type="entry name" value="MCPsignal_dom"/>
</dbReference>
<dbReference type="PROSITE" id="PS50111">
    <property type="entry name" value="CHEMOTAXIS_TRANSDUC_2"/>
    <property type="match status" value="1"/>
</dbReference>
<proteinExistence type="inferred from homology"/>
<dbReference type="PANTHER" id="PTHR32089">
    <property type="entry name" value="METHYL-ACCEPTING CHEMOTAXIS PROTEIN MCPB"/>
    <property type="match status" value="1"/>
</dbReference>
<keyword evidence="1 3" id="KW-0807">Transducer</keyword>
<feature type="transmembrane region" description="Helical" evidence="5">
    <location>
        <begin position="193"/>
        <end position="217"/>
    </location>
</feature>
<evidence type="ECO:0000313" key="9">
    <source>
        <dbReference type="Proteomes" id="UP001413721"/>
    </source>
</evidence>
<dbReference type="Pfam" id="PF00015">
    <property type="entry name" value="MCPsignal"/>
    <property type="match status" value="1"/>
</dbReference>
<keyword evidence="4" id="KW-0175">Coiled coil</keyword>
<evidence type="ECO:0000256" key="1">
    <source>
        <dbReference type="ARBA" id="ARBA00023224"/>
    </source>
</evidence>
<dbReference type="InterPro" id="IPR003660">
    <property type="entry name" value="HAMP_dom"/>
</dbReference>
<comment type="similarity">
    <text evidence="2">Belongs to the methyl-accepting chemotaxis (MCP) protein family.</text>
</comment>
<feature type="domain" description="Methyl-accepting transducer" evidence="6">
    <location>
        <begin position="310"/>
        <end position="532"/>
    </location>
</feature>
<evidence type="ECO:0000256" key="3">
    <source>
        <dbReference type="PROSITE-ProRule" id="PRU00284"/>
    </source>
</evidence>
<evidence type="ECO:0000313" key="8">
    <source>
        <dbReference type="EMBL" id="MEN2987445.1"/>
    </source>
</evidence>
<protein>
    <submittedName>
        <fullName evidence="8">Methyl-accepting chemotaxis protein</fullName>
    </submittedName>
</protein>
<keyword evidence="9" id="KW-1185">Reference proteome</keyword>
<evidence type="ECO:0000259" key="7">
    <source>
        <dbReference type="PROSITE" id="PS50885"/>
    </source>
</evidence>
<dbReference type="Gene3D" id="1.10.8.500">
    <property type="entry name" value="HAMP domain in histidine kinase"/>
    <property type="match status" value="1"/>
</dbReference>
<comment type="caution">
    <text evidence="8">The sequence shown here is derived from an EMBL/GenBank/DDBJ whole genome shotgun (WGS) entry which is preliminary data.</text>
</comment>
<evidence type="ECO:0000256" key="4">
    <source>
        <dbReference type="SAM" id="Coils"/>
    </source>
</evidence>
<sequence>MAEMDHMLGRMSVAVKAAMLVLVMALVAVVVAVLGFDALKTSYRHAETMRRASERAVLGERANALVLAAVMDSRGIYMAETPERVERFGQPLLDSLADLRQTMRSWEAMVPAGSRPEFDDAMRKAEAFIQFRTELVRIGRVEGAPAARIYGDNEENRSNRQALNESLRVLAAANAHAVDDGISTLDRHYADRAMLLVVVSAAGIMGGLAAAAVVGMLGISRPMSRIAGAVDAIAGGRQDIVVPGVDRRDEVGVIARALDVLRKAQDTARRLSEEREQAQARRLERATQLERRIRDFDGRVVAVMGEVGGAIGHLQATAATMTRLADDLRGRAGSSAAAAEQTSANVQTVAAAAEEMAGTLREISGQVLRSASVATKATEQAEGADRTIQDLTDAAGRIGDIVRLIEEIAEQTNLLALNATIEAARAGDAGKGFAVVAGEVKTLAGQTARATADIAAQIGTIQAATAKSVEAFRAIGITINHVNEISTTIASAVEEQTAATGEIARNVQQAAVGSQEVSATIGEVNRVADDTGAAARGLQQASELLSTQVDTLRHDIDGFLDEMRVQHQTAAA</sequence>
<reference evidence="8 9" key="1">
    <citation type="submission" date="2024-03" db="EMBL/GenBank/DDBJ databases">
        <title>High-quality draft genome sequencing of Tistrella sp. BH-R2-4.</title>
        <authorList>
            <person name="Dong C."/>
        </authorList>
    </citation>
    <scope>NUCLEOTIDE SEQUENCE [LARGE SCALE GENOMIC DNA]</scope>
    <source>
        <strain evidence="8 9">BH-R2-4</strain>
    </source>
</reference>
<feature type="domain" description="HAMP" evidence="7">
    <location>
        <begin position="217"/>
        <end position="270"/>
    </location>
</feature>
<organism evidence="8 9">
    <name type="scientific">Tistrella arctica</name>
    <dbReference type="NCBI Taxonomy" id="3133430"/>
    <lineage>
        <taxon>Bacteria</taxon>
        <taxon>Pseudomonadati</taxon>
        <taxon>Pseudomonadota</taxon>
        <taxon>Alphaproteobacteria</taxon>
        <taxon>Geminicoccales</taxon>
        <taxon>Geminicoccaceae</taxon>
        <taxon>Tistrella</taxon>
    </lineage>
</organism>
<evidence type="ECO:0000259" key="6">
    <source>
        <dbReference type="PROSITE" id="PS50111"/>
    </source>
</evidence>
<name>A0ABU9YFA0_9PROT</name>